<proteinExistence type="predicted"/>
<accession>A0A553H4W5</accession>
<dbReference type="RefSeq" id="WP_143486431.1">
    <property type="nucleotide sequence ID" value="NZ_VJOY01000001.1"/>
</dbReference>
<protein>
    <submittedName>
        <fullName evidence="1">Uncharacterized protein</fullName>
    </submittedName>
</protein>
<evidence type="ECO:0000313" key="2">
    <source>
        <dbReference type="Proteomes" id="UP000315235"/>
    </source>
</evidence>
<reference evidence="1 2" key="1">
    <citation type="submission" date="2019-07" db="EMBL/GenBank/DDBJ databases">
        <title>Pseudomonas mangiferae sp. nov., isolated from bark of mango tree in Thailand.</title>
        <authorList>
            <person name="Srisuk N."/>
            <person name="Anurat P."/>
        </authorList>
    </citation>
    <scope>NUCLEOTIDE SEQUENCE [LARGE SCALE GENOMIC DNA]</scope>
    <source>
        <strain evidence="1 2">DMKU_BBB3-04</strain>
    </source>
</reference>
<sequence>MTETTQYHIFGIATPADGCLFVDYIPHELTDHEQSLLHHIHQHPDRVLQNWEAAASPRPADVFEIECVNDEETAREAVEFWRAYFKYLGGSIIEVGHIHPPVE</sequence>
<comment type="caution">
    <text evidence="1">The sequence shown here is derived from an EMBL/GenBank/DDBJ whole genome shotgun (WGS) entry which is preliminary data.</text>
</comment>
<dbReference type="AlphaFoldDB" id="A0A553H4W5"/>
<dbReference type="EMBL" id="VJOY01000001">
    <property type="protein sequence ID" value="TRX76734.1"/>
    <property type="molecule type" value="Genomic_DNA"/>
</dbReference>
<gene>
    <name evidence="1" type="ORF">FM069_01560</name>
</gene>
<dbReference type="Proteomes" id="UP000315235">
    <property type="component" value="Unassembled WGS sequence"/>
</dbReference>
<keyword evidence="2" id="KW-1185">Reference proteome</keyword>
<name>A0A553H4W5_9PSED</name>
<organism evidence="1 2">
    <name type="scientific">Pseudomonas mangiferae</name>
    <dbReference type="NCBI Taxonomy" id="2593654"/>
    <lineage>
        <taxon>Bacteria</taxon>
        <taxon>Pseudomonadati</taxon>
        <taxon>Pseudomonadota</taxon>
        <taxon>Gammaproteobacteria</taxon>
        <taxon>Pseudomonadales</taxon>
        <taxon>Pseudomonadaceae</taxon>
        <taxon>Pseudomonas</taxon>
    </lineage>
</organism>
<dbReference type="OrthoDB" id="9110743at2"/>
<evidence type="ECO:0000313" key="1">
    <source>
        <dbReference type="EMBL" id="TRX76734.1"/>
    </source>
</evidence>